<organism evidence="2 3">
    <name type="scientific">Lunatimonas lonarensis</name>
    <dbReference type="NCBI Taxonomy" id="1232681"/>
    <lineage>
        <taxon>Bacteria</taxon>
        <taxon>Pseudomonadati</taxon>
        <taxon>Bacteroidota</taxon>
        <taxon>Cytophagia</taxon>
        <taxon>Cytophagales</taxon>
        <taxon>Cyclobacteriaceae</taxon>
    </lineage>
</organism>
<accession>R7ZSQ1</accession>
<dbReference type="SUPFAM" id="SSF50939">
    <property type="entry name" value="Sialidases"/>
    <property type="match status" value="1"/>
</dbReference>
<dbReference type="Pfam" id="PF13088">
    <property type="entry name" value="BNR_2"/>
    <property type="match status" value="1"/>
</dbReference>
<dbReference type="Proteomes" id="UP000013909">
    <property type="component" value="Unassembled WGS sequence"/>
</dbReference>
<dbReference type="InterPro" id="IPR011040">
    <property type="entry name" value="Sialidase"/>
</dbReference>
<dbReference type="PANTHER" id="PTHR43752">
    <property type="entry name" value="BNR/ASP-BOX REPEAT FAMILY PROTEIN"/>
    <property type="match status" value="1"/>
</dbReference>
<dbReference type="CDD" id="cd15482">
    <property type="entry name" value="Sialidase_non-viral"/>
    <property type="match status" value="1"/>
</dbReference>
<dbReference type="EMBL" id="AQHR01000067">
    <property type="protein sequence ID" value="EON77073.1"/>
    <property type="molecule type" value="Genomic_DNA"/>
</dbReference>
<dbReference type="PANTHER" id="PTHR43752:SF2">
    <property type="entry name" value="BNR_ASP-BOX REPEAT FAMILY PROTEIN"/>
    <property type="match status" value="1"/>
</dbReference>
<reference evidence="2 3" key="1">
    <citation type="submission" date="2013-02" db="EMBL/GenBank/DDBJ databases">
        <title>A novel strain isolated from Lonar lake, Maharashtra, India.</title>
        <authorList>
            <person name="Singh A."/>
        </authorList>
    </citation>
    <scope>NUCLEOTIDE SEQUENCE [LARGE SCALE GENOMIC DNA]</scope>
    <source>
        <strain evidence="2 3">AK24</strain>
    </source>
</reference>
<feature type="domain" description="Sialidase" evidence="1">
    <location>
        <begin position="176"/>
        <end position="376"/>
    </location>
</feature>
<evidence type="ECO:0000313" key="3">
    <source>
        <dbReference type="Proteomes" id="UP000013909"/>
    </source>
</evidence>
<evidence type="ECO:0000313" key="2">
    <source>
        <dbReference type="EMBL" id="EON77073.1"/>
    </source>
</evidence>
<name>R7ZSQ1_9BACT</name>
<comment type="caution">
    <text evidence="2">The sequence shown here is derived from an EMBL/GenBank/DDBJ whole genome shotgun (WGS) entry which is preliminary data.</text>
</comment>
<evidence type="ECO:0000259" key="1">
    <source>
        <dbReference type="Pfam" id="PF13088"/>
    </source>
</evidence>
<proteinExistence type="predicted"/>
<keyword evidence="3" id="KW-1185">Reference proteome</keyword>
<protein>
    <recommendedName>
        <fullName evidence="1">Sialidase domain-containing protein</fullName>
    </recommendedName>
</protein>
<dbReference type="AlphaFoldDB" id="R7ZSQ1"/>
<gene>
    <name evidence="2" type="ORF">ADIS_2455</name>
</gene>
<dbReference type="InterPro" id="IPR036278">
    <property type="entry name" value="Sialidase_sf"/>
</dbReference>
<dbReference type="Gene3D" id="2.120.10.10">
    <property type="match status" value="1"/>
</dbReference>
<sequence>MGEKRTYLGPFCQNGVYPKTPKFTMRCLFLFLFLLLVSLPIFGQPNPVHVNVYHEEGKFGGWPANWGAWNWGNEILVGFAQGDYEDLGEERHHLARNKTERHLLARSVDGGISWTIEDPGAKGSLLLPNNGVFHGQPRTDVLPEKPIPLQSPINFTHPDFALTVRTDNIHAGQSRFWYSYDRGKTWAGPHLLPSFGTPGMAARTDYQVYGEQEAILFVTTAKANGREGRPAALHTIDGGITWTFLSHIGEEPEGFAIMPASVKLGENELYVAVRRREEDRRFIAGYRSLDKGKTWLQEIDPVADCGIGNPPALLQMSDGRLCLIYGHRAEPYAIKARISADKGKTWSEDQIIRADGANRDMGYPRMVQRPDGKLVILYYFNDQATGPERYIGASIWEPPHP</sequence>
<dbReference type="STRING" id="1232681.ADIS_2455"/>